<dbReference type="PROSITE" id="PS50404">
    <property type="entry name" value="GST_NTER"/>
    <property type="match status" value="1"/>
</dbReference>
<dbReference type="EMBL" id="PP551948">
    <property type="protein sequence ID" value="WYN05009.1"/>
    <property type="molecule type" value="Genomic_DNA"/>
</dbReference>
<gene>
    <name evidence="2" type="ORF">ISREJYDI_CDS0043</name>
</gene>
<feature type="domain" description="GST N-terminal" evidence="1">
    <location>
        <begin position="1"/>
        <end position="76"/>
    </location>
</feature>
<dbReference type="Pfam" id="PF00462">
    <property type="entry name" value="Glutaredoxin"/>
    <property type="match status" value="1"/>
</dbReference>
<dbReference type="Gene3D" id="3.40.30.10">
    <property type="entry name" value="Glutaredoxin"/>
    <property type="match status" value="1"/>
</dbReference>
<dbReference type="CDD" id="cd02976">
    <property type="entry name" value="NrdH"/>
    <property type="match status" value="1"/>
</dbReference>
<protein>
    <submittedName>
        <fullName evidence="2">Thioredoxin domain</fullName>
    </submittedName>
</protein>
<reference evidence="2 3" key="1">
    <citation type="submission" date="2024-03" db="EMBL/GenBank/DDBJ databases">
        <title>Complete Genome Sequence of a Pseudomonas fluorescens Bacteriophage UNO-G1W1 isolated from freshwater ice in Nebraska.</title>
        <authorList>
            <person name="Neville A.J."/>
            <person name="Schulze T.T."/>
            <person name="Davis P.H."/>
        </authorList>
    </citation>
    <scope>NUCLEOTIDE SEQUENCE [LARGE SCALE GENOMIC DNA]</scope>
</reference>
<dbReference type="Proteomes" id="UP001447006">
    <property type="component" value="Segment"/>
</dbReference>
<dbReference type="PROSITE" id="PS51354">
    <property type="entry name" value="GLUTAREDOXIN_2"/>
    <property type="match status" value="1"/>
</dbReference>
<name>A0AAX4MW20_9CAUD</name>
<dbReference type="InterPro" id="IPR002109">
    <property type="entry name" value="Glutaredoxin"/>
</dbReference>
<evidence type="ECO:0000313" key="2">
    <source>
        <dbReference type="EMBL" id="WYN05009.1"/>
    </source>
</evidence>
<evidence type="ECO:0000259" key="1">
    <source>
        <dbReference type="PROSITE" id="PS50404"/>
    </source>
</evidence>
<accession>A0AAX4MW20</accession>
<keyword evidence="3" id="KW-1185">Reference proteome</keyword>
<dbReference type="SUPFAM" id="SSF52833">
    <property type="entry name" value="Thioredoxin-like"/>
    <property type="match status" value="1"/>
</dbReference>
<proteinExistence type="predicted"/>
<dbReference type="InterPro" id="IPR004045">
    <property type="entry name" value="Glutathione_S-Trfase_N"/>
</dbReference>
<evidence type="ECO:0000313" key="3">
    <source>
        <dbReference type="Proteomes" id="UP001447006"/>
    </source>
</evidence>
<dbReference type="InterPro" id="IPR036249">
    <property type="entry name" value="Thioredoxin-like_sf"/>
</dbReference>
<organism evidence="2 3">
    <name type="scientific">Pseudomonas phage UNO-G1W1</name>
    <dbReference type="NCBI Taxonomy" id="3136609"/>
    <lineage>
        <taxon>Viruses</taxon>
        <taxon>Duplodnaviria</taxon>
        <taxon>Heunggongvirae</taxon>
        <taxon>Uroviricota</taxon>
        <taxon>Caudoviricetes</taxon>
        <taxon>Vandenendeviridae</taxon>
        <taxon>Gorskivirinae</taxon>
        <taxon>Omahavirus</taxon>
        <taxon>Omahavirus UNOG1W1</taxon>
    </lineage>
</organism>
<sequence>MTVTIYSKNPCPTCEQAKNVLKSRGIEFEVKVLGQDYDMEALMDKLEEVGLLGFRTFPLMIQNGKGFTFNTINEIV</sequence>